<comment type="cofactor">
    <cofactor evidence="1">
        <name>Ca(2+)</name>
        <dbReference type="ChEBI" id="CHEBI:29108"/>
    </cofactor>
</comment>
<reference evidence="5" key="1">
    <citation type="journal article" date="2013" name="Proc. Natl. Acad. Sci. U.S.A.">
        <title>Genome structure and metabolic features in the red seaweed Chondrus crispus shed light on evolution of the Archaeplastida.</title>
        <authorList>
            <person name="Collen J."/>
            <person name="Porcel B."/>
            <person name="Carre W."/>
            <person name="Ball S.G."/>
            <person name="Chaparro C."/>
            <person name="Tonon T."/>
            <person name="Barbeyron T."/>
            <person name="Michel G."/>
            <person name="Noel B."/>
            <person name="Valentin K."/>
            <person name="Elias M."/>
            <person name="Artiguenave F."/>
            <person name="Arun A."/>
            <person name="Aury J.M."/>
            <person name="Barbosa-Neto J.F."/>
            <person name="Bothwell J.H."/>
            <person name="Bouget F.Y."/>
            <person name="Brillet L."/>
            <person name="Cabello-Hurtado F."/>
            <person name="Capella-Gutierrez S."/>
            <person name="Charrier B."/>
            <person name="Cladiere L."/>
            <person name="Cock J.M."/>
            <person name="Coelho S.M."/>
            <person name="Colleoni C."/>
            <person name="Czjzek M."/>
            <person name="Da Silva C."/>
            <person name="Delage L."/>
            <person name="Denoeud F."/>
            <person name="Deschamps P."/>
            <person name="Dittami S.M."/>
            <person name="Gabaldon T."/>
            <person name="Gachon C.M."/>
            <person name="Groisillier A."/>
            <person name="Herve C."/>
            <person name="Jabbari K."/>
            <person name="Katinka M."/>
            <person name="Kloareg B."/>
            <person name="Kowalczyk N."/>
            <person name="Labadie K."/>
            <person name="Leblanc C."/>
            <person name="Lopez P.J."/>
            <person name="McLachlan D.H."/>
            <person name="Meslet-Cladiere L."/>
            <person name="Moustafa A."/>
            <person name="Nehr Z."/>
            <person name="Nyvall Collen P."/>
            <person name="Panaud O."/>
            <person name="Partensky F."/>
            <person name="Poulain J."/>
            <person name="Rensing S.A."/>
            <person name="Rousvoal S."/>
            <person name="Samson G."/>
            <person name="Symeonidi A."/>
            <person name="Weissenbach J."/>
            <person name="Zambounis A."/>
            <person name="Wincker P."/>
            <person name="Boyen C."/>
        </authorList>
    </citation>
    <scope>NUCLEOTIDE SEQUENCE [LARGE SCALE GENOMIC DNA]</scope>
    <source>
        <strain evidence="5">cv. Stackhouse</strain>
    </source>
</reference>
<dbReference type="Pfam" id="PF06427">
    <property type="entry name" value="UDP-g_GGTase"/>
    <property type="match status" value="1"/>
</dbReference>
<dbReference type="GO" id="GO:0036503">
    <property type="term" value="P:ERAD pathway"/>
    <property type="evidence" value="ECO:0007669"/>
    <property type="project" value="TreeGrafter"/>
</dbReference>
<dbReference type="RefSeq" id="XP_005719426.1">
    <property type="nucleotide sequence ID" value="XM_005719369.1"/>
</dbReference>
<dbReference type="Gramene" id="CDF39515">
    <property type="protein sequence ID" value="CDF39515"/>
    <property type="gene ID" value="CHC_T00008565001"/>
</dbReference>
<organism evidence="4 5">
    <name type="scientific">Chondrus crispus</name>
    <name type="common">Carrageen Irish moss</name>
    <name type="synonym">Polymorpha crispa</name>
    <dbReference type="NCBI Taxonomy" id="2769"/>
    <lineage>
        <taxon>Eukaryota</taxon>
        <taxon>Rhodophyta</taxon>
        <taxon>Florideophyceae</taxon>
        <taxon>Rhodymeniophycidae</taxon>
        <taxon>Gigartinales</taxon>
        <taxon>Gigartinaceae</taxon>
        <taxon>Chondrus</taxon>
    </lineage>
</organism>
<dbReference type="STRING" id="2769.R7QQ77"/>
<dbReference type="GO" id="GO:0005783">
    <property type="term" value="C:endoplasmic reticulum"/>
    <property type="evidence" value="ECO:0007669"/>
    <property type="project" value="TreeGrafter"/>
</dbReference>
<dbReference type="SUPFAM" id="SSF53448">
    <property type="entry name" value="Nucleotide-diphospho-sugar transferases"/>
    <property type="match status" value="1"/>
</dbReference>
<dbReference type="InterPro" id="IPR029044">
    <property type="entry name" value="Nucleotide-diphossugar_trans"/>
</dbReference>
<dbReference type="GeneID" id="17327145"/>
<evidence type="ECO:0000256" key="2">
    <source>
        <dbReference type="SAM" id="MobiDB-lite"/>
    </source>
</evidence>
<proteinExistence type="predicted"/>
<dbReference type="Pfam" id="PF18404">
    <property type="entry name" value="Glyco_transf_24"/>
    <property type="match status" value="1"/>
</dbReference>
<gene>
    <name evidence="4" type="ORF">CHC_T00008565001</name>
</gene>
<dbReference type="CDD" id="cd06432">
    <property type="entry name" value="GT8_HUGT1_C_like"/>
    <property type="match status" value="1"/>
</dbReference>
<dbReference type="PANTHER" id="PTHR11226:SF0">
    <property type="entry name" value="UDP-GLUCOSE:GLYCOPROTEIN GLUCOSYLTRANSFERASE"/>
    <property type="match status" value="1"/>
</dbReference>
<evidence type="ECO:0000259" key="3">
    <source>
        <dbReference type="Pfam" id="PF18404"/>
    </source>
</evidence>
<dbReference type="Gene3D" id="3.90.550.10">
    <property type="entry name" value="Spore Coat Polysaccharide Biosynthesis Protein SpsA, Chain A"/>
    <property type="match status" value="1"/>
</dbReference>
<feature type="domain" description="Glucosyltransferase 24 catalytic" evidence="3">
    <location>
        <begin position="1054"/>
        <end position="1327"/>
    </location>
</feature>
<dbReference type="GO" id="GO:0003980">
    <property type="term" value="F:UDP-glucose:glycoprotein glucosyltransferase activity"/>
    <property type="evidence" value="ECO:0007669"/>
    <property type="project" value="InterPro"/>
</dbReference>
<dbReference type="KEGG" id="ccp:CHC_T00008565001"/>
<dbReference type="InterPro" id="IPR040497">
    <property type="entry name" value="Glyco_transf_24"/>
</dbReference>
<protein>
    <submittedName>
        <fullName evidence="4">UDP-glucose:glycoprotein glucosyltransferase, family GT24</fullName>
    </submittedName>
</protein>
<feature type="compositionally biased region" description="Polar residues" evidence="2">
    <location>
        <begin position="243"/>
        <end position="255"/>
    </location>
</feature>
<dbReference type="PANTHER" id="PTHR11226">
    <property type="entry name" value="UDP-GLUCOSE GLYCOPROTEIN:GLUCOSYLTRANSFERASE"/>
    <property type="match status" value="1"/>
</dbReference>
<evidence type="ECO:0000313" key="4">
    <source>
        <dbReference type="EMBL" id="CDF39515.1"/>
    </source>
</evidence>
<feature type="region of interest" description="Disordered" evidence="2">
    <location>
        <begin position="236"/>
        <end position="255"/>
    </location>
</feature>
<keyword evidence="5" id="KW-1185">Reference proteome</keyword>
<dbReference type="OrthoDB" id="27683at2759"/>
<dbReference type="GO" id="GO:0018279">
    <property type="term" value="P:protein N-linked glycosylation via asparagine"/>
    <property type="evidence" value="ECO:0007669"/>
    <property type="project" value="TreeGrafter"/>
</dbReference>
<keyword evidence="4" id="KW-0808">Transferase</keyword>
<evidence type="ECO:0000313" key="5">
    <source>
        <dbReference type="Proteomes" id="UP000012073"/>
    </source>
</evidence>
<name>R7QQ77_CHOCR</name>
<dbReference type="Proteomes" id="UP000012073">
    <property type="component" value="Unassembled WGS sequence"/>
</dbReference>
<evidence type="ECO:0000256" key="1">
    <source>
        <dbReference type="ARBA" id="ARBA00001913"/>
    </source>
</evidence>
<dbReference type="EMBL" id="HG002049">
    <property type="protein sequence ID" value="CDF39515.1"/>
    <property type="molecule type" value="Genomic_DNA"/>
</dbReference>
<accession>R7QQ77</accession>
<sequence>MSEKCNYELKPKIVIYADLDSKEFASWLREVEDVVGHCEYHFLLRFWLPSRMNPESDDLRPSLQGFTVQAALKNTEYKVIDDRVFSTKLFQDCRYGETACDSPAPEFENDEYEWSEANSNASEEYTGLQAFRFLTRSDKGDLDDALKRLQAFTEDTPSVLSSNRFTDQESYDKTEEKRVLAAVRRFREQFGENDCLFINDRSFDVGSLTQGTEELLRCLSVTSVAEMKLRMLSEENGEHRIPIQTSGPSSDSSNRLRVNLDVQNSLKSSLVWVNDLLKDSRYRKWKPLNVRSEDDVMGFKTEVKRTRSDKGSDEDHLQLVKVKAHHLSLTILLDPGDPQQFPYTGIPQSVVHADLPIHVGMALIPNGQVSSLITATFHYFLRMKGRKTGFRFLQMIQQILQYMGGGYQQVELSEQVVELAFKQIAPEIEGGYGSARETLDGDEEIGGILDEARTFAEENGLLANASRAKDRSKENDSKLFSMLGIFNGIVLKDISADVIRIAIVEQERISALLGSSSLESDLVDSKIGGWVEADSSLIVVESLSEEMKAGDERVSQIKTKGELTRISGTVLFSVRHELEELRYEQSVSSGNVKREPMITVWLVASDQSSTEFKSASSLMNQLAKSKFAERTRSRFALINPELLLHRKALEASSNGDGLADIVFVINGRILPFSKAPSLGELKTEVASEYKDMPPAQRSADTELIRSMLMKDVAQACTSQQSSAAGTGHVDFGDFANAVSSSNLSEYMFSSEGDQKRQADTALRISAVVNPIGQRPYILSSLLMAMREVYGRKDMFMTLAIVPLEKQMQMKHHVSSTYSKFVLGIPQTSDAVGGIANRLTALFRRLPIARVLTFAVIPPRPWFVSSYSTNYDMDNVLLPTSGAKRLHAEYEIKSLIVEGSCIDEDDKPPQGLKLILENGNGISVDTLVMANLGYFQLKVPTPGRWFLRLAPGPSAEIFSLRIMEMYTGMVKSIYTVDSEGRVPILVASLSGAGGILLRVERKPGMENMSVLDPNRIKGDTKSLTERLKTSISSMYKVTAPKSSPVRILERDGGYIHVFSVASGHLYERFLKIMMSSVTRHASRPVKFWLLENYLSPSFKKMLPLFAKQLGCEVGMVTYKWPGWLRAQTEKQRIIWAYKILFLDVLFPLDVSRVIFVDSDQVARGDLAELMDIDLEGAPYGYVPFCDSRKEVEGYRFWKQGFWKETLRGAKYRISALYVVDLARFRETAAGDTLRYIYQSLSADPNSLSNLDQDLPNYASAGSLGAGASVPIFDLPAEWLWCESWCDDESKKTAKTIDLCNNPMTKEPKLESAKRIISEWEEYDDAASRMTEEIYERLAGATVDLTIQTSRVGTCDAKGPCTPPEDTAKDEL</sequence>
<dbReference type="InterPro" id="IPR009448">
    <property type="entry name" value="UDP-g_GGtrans"/>
</dbReference>
<dbReference type="GO" id="GO:0051082">
    <property type="term" value="F:unfolded protein binding"/>
    <property type="evidence" value="ECO:0007669"/>
    <property type="project" value="TreeGrafter"/>
</dbReference>